<reference evidence="10 11" key="1">
    <citation type="submission" date="2016-05" db="EMBL/GenBank/DDBJ databases">
        <title>Genome Sequence of Pseudomonas citronellolis Strain SJTE-3, an Estrogens and Persistent Organic Pollutants degradation strain.</title>
        <authorList>
            <person name="Liang R."/>
        </authorList>
    </citation>
    <scope>NUCLEOTIDE SEQUENCE [LARGE SCALE GENOMIC DNA]</scope>
    <source>
        <strain evidence="10 11">SJTE-3</strain>
    </source>
</reference>
<dbReference type="GO" id="GO:0016614">
    <property type="term" value="F:oxidoreductase activity, acting on CH-OH group of donors"/>
    <property type="evidence" value="ECO:0007669"/>
    <property type="project" value="InterPro"/>
</dbReference>
<dbReference type="PIRSF" id="PIRSF000137">
    <property type="entry name" value="Alcohol_oxidase"/>
    <property type="match status" value="1"/>
</dbReference>
<dbReference type="PROSITE" id="PS00623">
    <property type="entry name" value="GMC_OXRED_1"/>
    <property type="match status" value="1"/>
</dbReference>
<dbReference type="Gene3D" id="3.50.50.60">
    <property type="entry name" value="FAD/NAD(P)-binding domain"/>
    <property type="match status" value="1"/>
</dbReference>
<evidence type="ECO:0000256" key="5">
    <source>
        <dbReference type="ARBA" id="ARBA00023002"/>
    </source>
</evidence>
<proteinExistence type="inferred from homology"/>
<keyword evidence="5" id="KW-0560">Oxidoreductase</keyword>
<evidence type="ECO:0000256" key="7">
    <source>
        <dbReference type="RuleBase" id="RU003968"/>
    </source>
</evidence>
<organism evidence="10 11">
    <name type="scientific">Pseudomonas citronellolis</name>
    <dbReference type="NCBI Taxonomy" id="53408"/>
    <lineage>
        <taxon>Bacteria</taxon>
        <taxon>Pseudomonadati</taxon>
        <taxon>Pseudomonadota</taxon>
        <taxon>Gammaproteobacteria</taxon>
        <taxon>Pseudomonadales</taxon>
        <taxon>Pseudomonadaceae</taxon>
        <taxon>Pseudomonas</taxon>
    </lineage>
</organism>
<dbReference type="InterPro" id="IPR012132">
    <property type="entry name" value="GMC_OxRdtase"/>
</dbReference>
<dbReference type="SUPFAM" id="SSF51905">
    <property type="entry name" value="FAD/NAD(P)-binding domain"/>
    <property type="match status" value="1"/>
</dbReference>
<evidence type="ECO:0000313" key="10">
    <source>
        <dbReference type="EMBL" id="ANI17510.1"/>
    </source>
</evidence>
<dbReference type="SUPFAM" id="SSF54373">
    <property type="entry name" value="FAD-linked reductases, C-terminal domain"/>
    <property type="match status" value="1"/>
</dbReference>
<comment type="cofactor">
    <cofactor evidence="1 6">
        <name>FAD</name>
        <dbReference type="ChEBI" id="CHEBI:57692"/>
    </cofactor>
</comment>
<dbReference type="InterPro" id="IPR007867">
    <property type="entry name" value="GMC_OxRtase_C"/>
</dbReference>
<dbReference type="PANTHER" id="PTHR11552:SF147">
    <property type="entry name" value="CHOLINE DEHYDROGENASE, MITOCHONDRIAL"/>
    <property type="match status" value="1"/>
</dbReference>
<dbReference type="AlphaFoldDB" id="A0A1A9KK62"/>
<feature type="domain" description="Glucose-methanol-choline oxidoreductase N-terminal" evidence="9">
    <location>
        <begin position="260"/>
        <end position="274"/>
    </location>
</feature>
<dbReference type="EMBL" id="CP015878">
    <property type="protein sequence ID" value="ANI17510.1"/>
    <property type="molecule type" value="Genomic_DNA"/>
</dbReference>
<protein>
    <recommendedName>
        <fullName evidence="8 9">Glucose-methanol-choline oxidoreductase N-terminal domain-containing protein</fullName>
    </recommendedName>
</protein>
<evidence type="ECO:0000256" key="2">
    <source>
        <dbReference type="ARBA" id="ARBA00010790"/>
    </source>
</evidence>
<evidence type="ECO:0000259" key="8">
    <source>
        <dbReference type="PROSITE" id="PS00623"/>
    </source>
</evidence>
<dbReference type="Pfam" id="PF05199">
    <property type="entry name" value="GMC_oxred_C"/>
    <property type="match status" value="1"/>
</dbReference>
<gene>
    <name evidence="10" type="ORF">A9C11_27555</name>
</gene>
<evidence type="ECO:0000313" key="11">
    <source>
        <dbReference type="Proteomes" id="UP000077748"/>
    </source>
</evidence>
<keyword evidence="3 7" id="KW-0285">Flavoprotein</keyword>
<evidence type="ECO:0000259" key="9">
    <source>
        <dbReference type="PROSITE" id="PS00624"/>
    </source>
</evidence>
<dbReference type="Gene3D" id="3.30.560.10">
    <property type="entry name" value="Glucose Oxidase, domain 3"/>
    <property type="match status" value="1"/>
</dbReference>
<name>A0A1A9KK62_9PSED</name>
<dbReference type="InterPro" id="IPR000172">
    <property type="entry name" value="GMC_OxRdtase_N"/>
</dbReference>
<dbReference type="InterPro" id="IPR036188">
    <property type="entry name" value="FAD/NAD-bd_sf"/>
</dbReference>
<dbReference type="RefSeq" id="WP_064584421.1">
    <property type="nucleotide sequence ID" value="NZ_CP015878.1"/>
</dbReference>
<dbReference type="Pfam" id="PF00732">
    <property type="entry name" value="GMC_oxred_N"/>
    <property type="match status" value="1"/>
</dbReference>
<dbReference type="Proteomes" id="UP000077748">
    <property type="component" value="Chromosome"/>
</dbReference>
<feature type="binding site" evidence="6">
    <location>
        <begin position="98"/>
        <end position="101"/>
    </location>
    <ligand>
        <name>FAD</name>
        <dbReference type="ChEBI" id="CHEBI:57692"/>
    </ligand>
</feature>
<evidence type="ECO:0000256" key="4">
    <source>
        <dbReference type="ARBA" id="ARBA00022827"/>
    </source>
</evidence>
<keyword evidence="4 6" id="KW-0274">FAD</keyword>
<feature type="domain" description="Glucose-methanol-choline oxidoreductase N-terminal" evidence="8">
    <location>
        <begin position="88"/>
        <end position="111"/>
    </location>
</feature>
<accession>A0A1A9KK62</accession>
<comment type="similarity">
    <text evidence="2 7">Belongs to the GMC oxidoreductase family.</text>
</comment>
<sequence length="547" mass="58736">MQPQDLDSLTADYVIVGGGSAGCVLAHRLSEGGRHQVILLEAGGEADSFLVRMPAGMSRLIGNPRFDWQYPSEPDASIAGRQFLWSGGRLLGGGSSINGQVYIRGSRADYDHWAASGCPGWSFDECLPYFRRAEDFAGPAHPAHGHGGPLSVAYQRDPHPLSEVFVQACASEGLPPLADYCGGDQHGAFMSLTTQRNGERCGTAQGYLAAARGRPNLRVLTGCLASRVLFEGRRAVAVEVLRDARRLRVEARAEVVVSAGTVGSPALLMRSGVGPAEHLRELGIPLVADLPGVGANLQEHVGVGINKRVNVPTYNSQMGPLDVMRHLGNYLLRKRGPMVTPAVQAMACAKSRDGLAEPDLQLHFLPLSYDMAPDVQCAALAQMTREPTVMIQANVCHPFSRGNVRLRSRDPEVLPKVAHQLLGDERDLRTLVDACQLIERLFAAAPLNRYVHADRTPSPRPTDFSGWAQFVRDNANVCYHPVGTCRMGSDAASVLDPQLSVRGLQGLRVVDASVMPRLLSANTNAAAIMIGERGSDFLLAAARALAA</sequence>
<evidence type="ECO:0000256" key="1">
    <source>
        <dbReference type="ARBA" id="ARBA00001974"/>
    </source>
</evidence>
<evidence type="ECO:0000256" key="3">
    <source>
        <dbReference type="ARBA" id="ARBA00022630"/>
    </source>
</evidence>
<dbReference type="PROSITE" id="PS00624">
    <property type="entry name" value="GMC_OXRED_2"/>
    <property type="match status" value="1"/>
</dbReference>
<dbReference type="GO" id="GO:0050660">
    <property type="term" value="F:flavin adenine dinucleotide binding"/>
    <property type="evidence" value="ECO:0007669"/>
    <property type="project" value="InterPro"/>
</dbReference>
<evidence type="ECO:0000256" key="6">
    <source>
        <dbReference type="PIRSR" id="PIRSR000137-2"/>
    </source>
</evidence>
<dbReference type="PANTHER" id="PTHR11552">
    <property type="entry name" value="GLUCOSE-METHANOL-CHOLINE GMC OXIDOREDUCTASE"/>
    <property type="match status" value="1"/>
</dbReference>